<dbReference type="EMBL" id="CP042435">
    <property type="protein sequence ID" value="QEC69280.1"/>
    <property type="molecule type" value="Genomic_DNA"/>
</dbReference>
<accession>A0A5B8VCT1</accession>
<keyword evidence="2" id="KW-1185">Reference proteome</keyword>
<dbReference type="KEGG" id="pgin:FRZ67_18915"/>
<dbReference type="OrthoDB" id="1496010at2"/>
<organism evidence="1 2">
    <name type="scientific">Panacibacter ginsenosidivorans</name>
    <dbReference type="NCBI Taxonomy" id="1813871"/>
    <lineage>
        <taxon>Bacteria</taxon>
        <taxon>Pseudomonadati</taxon>
        <taxon>Bacteroidota</taxon>
        <taxon>Chitinophagia</taxon>
        <taxon>Chitinophagales</taxon>
        <taxon>Chitinophagaceae</taxon>
        <taxon>Panacibacter</taxon>
    </lineage>
</organism>
<evidence type="ECO:0000313" key="2">
    <source>
        <dbReference type="Proteomes" id="UP000321533"/>
    </source>
</evidence>
<dbReference type="RefSeq" id="WP_147192157.1">
    <property type="nucleotide sequence ID" value="NZ_CP042435.1"/>
</dbReference>
<name>A0A5B8VCT1_9BACT</name>
<proteinExistence type="predicted"/>
<sequence>MKWDVFTKLKCMWLLGCNRTLREVSRVLYMEGVYQRERQFEFSKETDIIRIEQVDLLTELYQVKRTVVKEYLFNPAPATQTHENEEWYAVYNAATRQLVELNHGRECSFHPVKQMMLLGNNAYQKIAKA</sequence>
<evidence type="ECO:0000313" key="1">
    <source>
        <dbReference type="EMBL" id="QEC69280.1"/>
    </source>
</evidence>
<gene>
    <name evidence="1" type="ORF">FRZ67_18915</name>
</gene>
<dbReference type="Proteomes" id="UP000321533">
    <property type="component" value="Chromosome"/>
</dbReference>
<protein>
    <submittedName>
        <fullName evidence="1">Uncharacterized protein</fullName>
    </submittedName>
</protein>
<dbReference type="AlphaFoldDB" id="A0A5B8VCT1"/>
<reference evidence="1 2" key="1">
    <citation type="journal article" date="2016" name="Int. J. Syst. Evol. Microbiol.">
        <title>Panacibacter ginsenosidivorans gen. nov., sp. nov., with ginsenoside converting activity isolated from soil of a ginseng field.</title>
        <authorList>
            <person name="Siddiqi M.Z."/>
            <person name="Muhammad Shafi S."/>
            <person name="Choi K.D."/>
            <person name="Im W.T."/>
        </authorList>
    </citation>
    <scope>NUCLEOTIDE SEQUENCE [LARGE SCALE GENOMIC DNA]</scope>
    <source>
        <strain evidence="1 2">Gsoil1550</strain>
    </source>
</reference>